<dbReference type="AlphaFoldDB" id="A0AA95EU57"/>
<evidence type="ECO:0000313" key="8">
    <source>
        <dbReference type="Proteomes" id="UP001178662"/>
    </source>
</evidence>
<dbReference type="EMBL" id="CP119317">
    <property type="protein sequence ID" value="WEK53279.1"/>
    <property type="molecule type" value="Genomic_DNA"/>
</dbReference>
<sequence length="326" mass="37309">MNVIDQIITDKYAVYHGDCVEVMRGIPSDSIHYEVFSPPFEGLYVYSNSERDMGNSKDGHEFREHYKYLIKEQFRTTMPGRLISIHCMDIPLMKERDGVIGLKDFPAQLRQMYEDAGFIYHSKVTIWKDPLIEAVRTKALGLMHKQLTKDSAMCRQGLPDYLLTMRKPGINPEPIAHPDGLTSFAGTDEPNVPKKKPDLTDSRIHKDKSLHNDDPVYSHHVWRRYASPVWMDINQTNTLQHRSARDDKDERHIAPLQLDVIERAIQLWSNPGDTVLSPFGGIGSEGYMAVKMGRKSVSIELKPSYYAQNVRNHEAAANEAEQPNLF</sequence>
<reference evidence="7" key="1">
    <citation type="submission" date="2023-03" db="EMBL/GenBank/DDBJ databases">
        <title>Andean soil-derived lignocellulolytic bacterial consortium as a source of novel taxa and putative plastic-active enzymes.</title>
        <authorList>
            <person name="Diaz-Garcia L."/>
            <person name="Chuvochina M."/>
            <person name="Feuerriegel G."/>
            <person name="Bunk B."/>
            <person name="Sproer C."/>
            <person name="Streit W.R."/>
            <person name="Rodriguez L.M."/>
            <person name="Overmann J."/>
            <person name="Jimenez D.J."/>
        </authorList>
    </citation>
    <scope>NUCLEOTIDE SEQUENCE</scope>
    <source>
        <strain evidence="7">MAG 2441</strain>
    </source>
</reference>
<dbReference type="EC" id="2.1.1.-" evidence="4"/>
<dbReference type="Proteomes" id="UP001178662">
    <property type="component" value="Chromosome"/>
</dbReference>
<keyword evidence="3" id="KW-0680">Restriction system</keyword>
<gene>
    <name evidence="7" type="ORF">P0Y55_11845</name>
</gene>
<dbReference type="InterPro" id="IPR001091">
    <property type="entry name" value="RM_Methyltransferase"/>
</dbReference>
<proteinExistence type="inferred from homology"/>
<dbReference type="GO" id="GO:0008170">
    <property type="term" value="F:N-methyltransferase activity"/>
    <property type="evidence" value="ECO:0007669"/>
    <property type="project" value="InterPro"/>
</dbReference>
<feature type="compositionally biased region" description="Basic and acidic residues" evidence="5">
    <location>
        <begin position="191"/>
        <end position="207"/>
    </location>
</feature>
<keyword evidence="2" id="KW-0808">Transferase</keyword>
<dbReference type="GO" id="GO:0032259">
    <property type="term" value="P:methylation"/>
    <property type="evidence" value="ECO:0007669"/>
    <property type="project" value="UniProtKB-KW"/>
</dbReference>
<accession>A0AA95EU57</accession>
<evidence type="ECO:0000256" key="3">
    <source>
        <dbReference type="ARBA" id="ARBA00022747"/>
    </source>
</evidence>
<evidence type="ECO:0000259" key="6">
    <source>
        <dbReference type="Pfam" id="PF01555"/>
    </source>
</evidence>
<dbReference type="Pfam" id="PF01555">
    <property type="entry name" value="N6_N4_Mtase"/>
    <property type="match status" value="1"/>
</dbReference>
<name>A0AA95EU57_9BACL</name>
<keyword evidence="1 7" id="KW-0489">Methyltransferase</keyword>
<evidence type="ECO:0000256" key="1">
    <source>
        <dbReference type="ARBA" id="ARBA00022603"/>
    </source>
</evidence>
<dbReference type="GO" id="GO:0009307">
    <property type="term" value="P:DNA restriction-modification system"/>
    <property type="evidence" value="ECO:0007669"/>
    <property type="project" value="UniProtKB-KW"/>
</dbReference>
<dbReference type="InterPro" id="IPR029063">
    <property type="entry name" value="SAM-dependent_MTases_sf"/>
</dbReference>
<dbReference type="GO" id="GO:0003677">
    <property type="term" value="F:DNA binding"/>
    <property type="evidence" value="ECO:0007669"/>
    <property type="project" value="InterPro"/>
</dbReference>
<dbReference type="REBASE" id="966564">
    <property type="entry name" value="M.Csp2441ORF11845P"/>
</dbReference>
<dbReference type="SUPFAM" id="SSF53335">
    <property type="entry name" value="S-adenosyl-L-methionine-dependent methyltransferases"/>
    <property type="match status" value="1"/>
</dbReference>
<evidence type="ECO:0000256" key="2">
    <source>
        <dbReference type="ARBA" id="ARBA00022679"/>
    </source>
</evidence>
<feature type="domain" description="DNA methylase N-4/N-6" evidence="6">
    <location>
        <begin position="35"/>
        <end position="308"/>
    </location>
</feature>
<feature type="region of interest" description="Disordered" evidence="5">
    <location>
        <begin position="173"/>
        <end position="207"/>
    </location>
</feature>
<comment type="similarity">
    <text evidence="4">Belongs to the N(4)/N(6)-methyltransferase family.</text>
</comment>
<dbReference type="Gene3D" id="3.40.50.150">
    <property type="entry name" value="Vaccinia Virus protein VP39"/>
    <property type="match status" value="1"/>
</dbReference>
<dbReference type="PRINTS" id="PR00508">
    <property type="entry name" value="S21N4MTFRASE"/>
</dbReference>
<dbReference type="InterPro" id="IPR002941">
    <property type="entry name" value="DNA_methylase_N4/N6"/>
</dbReference>
<evidence type="ECO:0000313" key="7">
    <source>
        <dbReference type="EMBL" id="WEK53279.1"/>
    </source>
</evidence>
<protein>
    <recommendedName>
        <fullName evidence="4">Methyltransferase</fullName>
        <ecNumber evidence="4">2.1.1.-</ecNumber>
    </recommendedName>
</protein>
<evidence type="ECO:0000256" key="4">
    <source>
        <dbReference type="RuleBase" id="RU362026"/>
    </source>
</evidence>
<evidence type="ECO:0000256" key="5">
    <source>
        <dbReference type="SAM" id="MobiDB-lite"/>
    </source>
</evidence>
<organism evidence="7 8">
    <name type="scientific">Candidatus Cohnella colombiensis</name>
    <dbReference type="NCBI Taxonomy" id="3121368"/>
    <lineage>
        <taxon>Bacteria</taxon>
        <taxon>Bacillati</taxon>
        <taxon>Bacillota</taxon>
        <taxon>Bacilli</taxon>
        <taxon>Bacillales</taxon>
        <taxon>Paenibacillaceae</taxon>
        <taxon>Cohnella</taxon>
    </lineage>
</organism>
<keyword evidence="8" id="KW-1185">Reference proteome</keyword>